<evidence type="ECO:0000313" key="2">
    <source>
        <dbReference type="EMBL" id="TNN81649.1"/>
    </source>
</evidence>
<evidence type="ECO:0000313" key="3">
    <source>
        <dbReference type="Proteomes" id="UP000314294"/>
    </source>
</evidence>
<dbReference type="EMBL" id="SRLO01000045">
    <property type="protein sequence ID" value="TNN81649.1"/>
    <property type="molecule type" value="Genomic_DNA"/>
</dbReference>
<evidence type="ECO:0000256" key="1">
    <source>
        <dbReference type="SAM" id="MobiDB-lite"/>
    </source>
</evidence>
<gene>
    <name evidence="2" type="ORF">EYF80_008095</name>
</gene>
<feature type="compositionally biased region" description="Polar residues" evidence="1">
    <location>
        <begin position="121"/>
        <end position="134"/>
    </location>
</feature>
<organism evidence="2 3">
    <name type="scientific">Liparis tanakae</name>
    <name type="common">Tanaka's snailfish</name>
    <dbReference type="NCBI Taxonomy" id="230148"/>
    <lineage>
        <taxon>Eukaryota</taxon>
        <taxon>Metazoa</taxon>
        <taxon>Chordata</taxon>
        <taxon>Craniata</taxon>
        <taxon>Vertebrata</taxon>
        <taxon>Euteleostomi</taxon>
        <taxon>Actinopterygii</taxon>
        <taxon>Neopterygii</taxon>
        <taxon>Teleostei</taxon>
        <taxon>Neoteleostei</taxon>
        <taxon>Acanthomorphata</taxon>
        <taxon>Eupercaria</taxon>
        <taxon>Perciformes</taxon>
        <taxon>Cottioidei</taxon>
        <taxon>Cottales</taxon>
        <taxon>Liparidae</taxon>
        <taxon>Liparis</taxon>
    </lineage>
</organism>
<reference evidence="2 3" key="1">
    <citation type="submission" date="2019-03" db="EMBL/GenBank/DDBJ databases">
        <title>First draft genome of Liparis tanakae, snailfish: a comprehensive survey of snailfish specific genes.</title>
        <authorList>
            <person name="Kim W."/>
            <person name="Song I."/>
            <person name="Jeong J.-H."/>
            <person name="Kim D."/>
            <person name="Kim S."/>
            <person name="Ryu S."/>
            <person name="Song J.Y."/>
            <person name="Lee S.K."/>
        </authorList>
    </citation>
    <scope>NUCLEOTIDE SEQUENCE [LARGE SCALE GENOMIC DNA]</scope>
    <source>
        <tissue evidence="2">Muscle</tissue>
    </source>
</reference>
<protein>
    <submittedName>
        <fullName evidence="2">Uncharacterized protein</fullName>
    </submittedName>
</protein>
<name>A0A4Z2IUG2_9TELE</name>
<dbReference type="Proteomes" id="UP000314294">
    <property type="component" value="Unassembled WGS sequence"/>
</dbReference>
<accession>A0A4Z2IUG2</accession>
<proteinExistence type="predicted"/>
<feature type="region of interest" description="Disordered" evidence="1">
    <location>
        <begin position="103"/>
        <end position="134"/>
    </location>
</feature>
<keyword evidence="3" id="KW-1185">Reference proteome</keyword>
<comment type="caution">
    <text evidence="2">The sequence shown here is derived from an EMBL/GenBank/DDBJ whole genome shotgun (WGS) entry which is preliminary data.</text>
</comment>
<dbReference type="AlphaFoldDB" id="A0A4Z2IUG2"/>
<sequence>MGPRGRAGVKLSVAQAEGGFYLIGPWRGSGSGGGVRGHRVTVCLRERFLVVESSVPHRETALFHTQLSKQAQLPYCDPLQEEYGKAALSTVCWKPAVDDHAAGTVRRASSSSGGCGPSAEPLSQSTESSQVIMR</sequence>